<evidence type="ECO:0000313" key="2">
    <source>
        <dbReference type="Proteomes" id="UP000265520"/>
    </source>
</evidence>
<proteinExistence type="predicted"/>
<keyword evidence="2" id="KW-1185">Reference proteome</keyword>
<organism evidence="1 2">
    <name type="scientific">Trifolium medium</name>
    <dbReference type="NCBI Taxonomy" id="97028"/>
    <lineage>
        <taxon>Eukaryota</taxon>
        <taxon>Viridiplantae</taxon>
        <taxon>Streptophyta</taxon>
        <taxon>Embryophyta</taxon>
        <taxon>Tracheophyta</taxon>
        <taxon>Spermatophyta</taxon>
        <taxon>Magnoliopsida</taxon>
        <taxon>eudicotyledons</taxon>
        <taxon>Gunneridae</taxon>
        <taxon>Pentapetalae</taxon>
        <taxon>rosids</taxon>
        <taxon>fabids</taxon>
        <taxon>Fabales</taxon>
        <taxon>Fabaceae</taxon>
        <taxon>Papilionoideae</taxon>
        <taxon>50 kb inversion clade</taxon>
        <taxon>NPAAA clade</taxon>
        <taxon>Hologalegina</taxon>
        <taxon>IRL clade</taxon>
        <taxon>Trifolieae</taxon>
        <taxon>Trifolium</taxon>
    </lineage>
</organism>
<protein>
    <submittedName>
        <fullName evidence="1">Origin recognition complex subunit 3-like</fullName>
    </submittedName>
</protein>
<evidence type="ECO:0000313" key="1">
    <source>
        <dbReference type="EMBL" id="MCI13544.1"/>
    </source>
</evidence>
<reference evidence="1 2" key="1">
    <citation type="journal article" date="2018" name="Front. Plant Sci.">
        <title>Red Clover (Trifolium pratense) and Zigzag Clover (T. medium) - A Picture of Genomic Similarities and Differences.</title>
        <authorList>
            <person name="Dluhosova J."/>
            <person name="Istvanek J."/>
            <person name="Nedelnik J."/>
            <person name="Repkova J."/>
        </authorList>
    </citation>
    <scope>NUCLEOTIDE SEQUENCE [LARGE SCALE GENOMIC DNA]</scope>
    <source>
        <strain evidence="2">cv. 10/8</strain>
        <tissue evidence="1">Leaf</tissue>
    </source>
</reference>
<dbReference type="AlphaFoldDB" id="A0A392PP02"/>
<dbReference type="Proteomes" id="UP000265520">
    <property type="component" value="Unassembled WGS sequence"/>
</dbReference>
<name>A0A392PP02_9FABA</name>
<sequence length="122" mass="13984">MSFLLNRHRVKRNEKEVQMKNVIAVCISKCRLKLLILFGQKLNLPLRSSIYLPPSLDVLRDLNASVFNNIQQWVLECFNTTRLVGEPSIAEATRSFPVLNNTTPGKLYTALVITPRYPEIEL</sequence>
<comment type="caution">
    <text evidence="1">The sequence shown here is derived from an EMBL/GenBank/DDBJ whole genome shotgun (WGS) entry which is preliminary data.</text>
</comment>
<dbReference type="EMBL" id="LXQA010088618">
    <property type="protein sequence ID" value="MCI13544.1"/>
    <property type="molecule type" value="Genomic_DNA"/>
</dbReference>
<accession>A0A392PP02</accession>